<dbReference type="InterPro" id="IPR050855">
    <property type="entry name" value="NDM-1-like"/>
</dbReference>
<dbReference type="PATRIC" id="fig|1405.8.peg.5268"/>
<dbReference type="PANTHER" id="PTHR42951">
    <property type="entry name" value="METALLO-BETA-LACTAMASE DOMAIN-CONTAINING"/>
    <property type="match status" value="1"/>
</dbReference>
<gene>
    <name evidence="3" type="ORF">D0U04_22255</name>
    <name evidence="2" type="ORF">DJ93_5116</name>
</gene>
<dbReference type="AlphaFoldDB" id="A0A090Z035"/>
<dbReference type="InterPro" id="IPR036866">
    <property type="entry name" value="RibonucZ/Hydroxyglut_hydro"/>
</dbReference>
<evidence type="ECO:0000313" key="5">
    <source>
        <dbReference type="Proteomes" id="UP000264294"/>
    </source>
</evidence>
<dbReference type="RefSeq" id="WP_042983873.1">
    <property type="nucleotide sequence ID" value="NZ_JMQC01000008.1"/>
</dbReference>
<feature type="domain" description="Metallo-beta-lactamase" evidence="1">
    <location>
        <begin position="18"/>
        <end position="220"/>
    </location>
</feature>
<evidence type="ECO:0000259" key="1">
    <source>
        <dbReference type="SMART" id="SM00849"/>
    </source>
</evidence>
<evidence type="ECO:0000313" key="4">
    <source>
        <dbReference type="Proteomes" id="UP000029389"/>
    </source>
</evidence>
<proteinExistence type="predicted"/>
<comment type="caution">
    <text evidence="2">The sequence shown here is derived from an EMBL/GenBank/DDBJ whole genome shotgun (WGS) entry which is preliminary data.</text>
</comment>
<dbReference type="SUPFAM" id="SSF56281">
    <property type="entry name" value="Metallo-hydrolase/oxidoreductase"/>
    <property type="match status" value="1"/>
</dbReference>
<dbReference type="Pfam" id="PF00753">
    <property type="entry name" value="Lactamase_B"/>
    <property type="match status" value="1"/>
</dbReference>
<dbReference type="Gene3D" id="3.60.15.10">
    <property type="entry name" value="Ribonuclease Z/Hydroxyacylglutathione hydrolase-like"/>
    <property type="match status" value="1"/>
</dbReference>
<organism evidence="2 4">
    <name type="scientific">Bacillus clarus</name>
    <dbReference type="NCBI Taxonomy" id="2338372"/>
    <lineage>
        <taxon>Bacteria</taxon>
        <taxon>Bacillati</taxon>
        <taxon>Bacillota</taxon>
        <taxon>Bacilli</taxon>
        <taxon>Bacillales</taxon>
        <taxon>Bacillaceae</taxon>
        <taxon>Bacillus</taxon>
        <taxon>Bacillus cereus group</taxon>
    </lineage>
</organism>
<dbReference type="CDD" id="cd07721">
    <property type="entry name" value="yflN-like_MBL-fold"/>
    <property type="match status" value="1"/>
</dbReference>
<dbReference type="PANTHER" id="PTHR42951:SF15">
    <property type="entry name" value="METALLO-BETA-LACTAMASE SUPERFAMILY PROTEIN"/>
    <property type="match status" value="1"/>
</dbReference>
<dbReference type="Proteomes" id="UP000029389">
    <property type="component" value="Unassembled WGS sequence"/>
</dbReference>
<protein>
    <submittedName>
        <fullName evidence="3">MBL fold metallo-hydrolase</fullName>
    </submittedName>
    <submittedName>
        <fullName evidence="2">Metallo-beta-lactamase superfamily protein</fullName>
    </submittedName>
</protein>
<dbReference type="SMART" id="SM00849">
    <property type="entry name" value="Lactamase_B"/>
    <property type="match status" value="1"/>
</dbReference>
<dbReference type="EMBL" id="QVOD01000036">
    <property type="protein sequence ID" value="RFT64383.1"/>
    <property type="molecule type" value="Genomic_DNA"/>
</dbReference>
<evidence type="ECO:0000313" key="2">
    <source>
        <dbReference type="EMBL" id="KFN03992.1"/>
    </source>
</evidence>
<dbReference type="InterPro" id="IPR001279">
    <property type="entry name" value="Metallo-B-lactamas"/>
</dbReference>
<dbReference type="Proteomes" id="UP000264294">
    <property type="component" value="Unassembled WGS sequence"/>
</dbReference>
<reference evidence="2 4" key="1">
    <citation type="submission" date="2014-04" db="EMBL/GenBank/DDBJ databases">
        <authorList>
            <person name="Bishop-Lilly K.A."/>
            <person name="Broomall S.M."/>
            <person name="Chain P.S."/>
            <person name="Chertkov O."/>
            <person name="Coyne S.R."/>
            <person name="Daligault H.E."/>
            <person name="Davenport K.W."/>
            <person name="Erkkila T."/>
            <person name="Frey K.G."/>
            <person name="Gibbons H.S."/>
            <person name="Gu W."/>
            <person name="Jaissle J."/>
            <person name="Johnson S.L."/>
            <person name="Koroleva G.I."/>
            <person name="Ladner J.T."/>
            <person name="Lo C.-C."/>
            <person name="Minogue T.D."/>
            <person name="Munk C."/>
            <person name="Palacios G.F."/>
            <person name="Redden C.L."/>
            <person name="Rosenzweig C.N."/>
            <person name="Scholz M.B."/>
            <person name="Teshima H."/>
            <person name="Xu Y."/>
        </authorList>
    </citation>
    <scope>NUCLEOTIDE SEQUENCE [LARGE SCALE GENOMIC DNA]</scope>
    <source>
        <strain evidence="2 4">BHP</strain>
    </source>
</reference>
<dbReference type="EMBL" id="JMQC01000008">
    <property type="protein sequence ID" value="KFN03992.1"/>
    <property type="molecule type" value="Genomic_DNA"/>
</dbReference>
<keyword evidence="5" id="KW-1185">Reference proteome</keyword>
<sequence>MKIANGLAMLELEIQGFRLNPTLLWDDEEAILVDTGMPGQSEQIREAMNRLNVPFDKLKTVLLTHQDIDHVGSLPEVIQKVGQSIEVYAHELDKPYIEGEFSLLKGDPNKMNEQQWVALPEPLKAIYLNPPKAKVNHILRHGQILPFLDGIEVIHTPGHTPGHVSLYIGKYKTLIAGDALVCVEGNLKGPVPRTTPDMETAMKSLEKLLAFDIDRVICYHGAICDVNVKEQLKRLVREED</sequence>
<accession>A0A090Z035</accession>
<evidence type="ECO:0000313" key="3">
    <source>
        <dbReference type="EMBL" id="RFT64383.1"/>
    </source>
</evidence>
<name>A0A090Z035_9BACI</name>
<reference evidence="3 5" key="2">
    <citation type="submission" date="2018-08" db="EMBL/GenBank/DDBJ databases">
        <title>Bacillus clarus sp. nov. strain PS00077A.</title>
        <authorList>
            <person name="Mendez Acevedo M."/>
            <person name="Carroll L."/>
            <person name="Mukherjee M."/>
            <person name="Wiedmann M."/>
            <person name="Kovac J."/>
        </authorList>
    </citation>
    <scope>NUCLEOTIDE SEQUENCE [LARGE SCALE GENOMIC DNA]</scope>
    <source>
        <strain evidence="3 5">PS00077A</strain>
    </source>
</reference>